<protein>
    <submittedName>
        <fullName evidence="1">Uncharacterized protein</fullName>
    </submittedName>
</protein>
<evidence type="ECO:0000313" key="1">
    <source>
        <dbReference type="EMBL" id="MBJ8381940.1"/>
    </source>
</evidence>
<organism evidence="1 2">
    <name type="scientific">Citrobacter sedlakii</name>
    <dbReference type="NCBI Taxonomy" id="67826"/>
    <lineage>
        <taxon>Bacteria</taxon>
        <taxon>Pseudomonadati</taxon>
        <taxon>Pseudomonadota</taxon>
        <taxon>Gammaproteobacteria</taxon>
        <taxon>Enterobacterales</taxon>
        <taxon>Enterobacteriaceae</taxon>
        <taxon>Citrobacter</taxon>
        <taxon>Citrobacter freundii complex</taxon>
    </lineage>
</organism>
<name>A0ABS0ZSZ2_9ENTR</name>
<evidence type="ECO:0000313" key="2">
    <source>
        <dbReference type="Proteomes" id="UP000746649"/>
    </source>
</evidence>
<proteinExistence type="predicted"/>
<dbReference type="RefSeq" id="WP_200035477.1">
    <property type="nucleotide sequence ID" value="NZ_CBCYHD010000012.1"/>
</dbReference>
<dbReference type="Proteomes" id="UP000746649">
    <property type="component" value="Unassembled WGS sequence"/>
</dbReference>
<keyword evidence="2" id="KW-1185">Reference proteome</keyword>
<dbReference type="EMBL" id="JADWND010000005">
    <property type="protein sequence ID" value="MBJ8381940.1"/>
    <property type="molecule type" value="Genomic_DNA"/>
</dbReference>
<reference evidence="1 2" key="1">
    <citation type="submission" date="2020-11" db="EMBL/GenBank/DDBJ databases">
        <title>Enhanced detection system for hospital associated transmission using whole genome sequencing surveillance.</title>
        <authorList>
            <person name="Harrison L.H."/>
            <person name="Van Tyne D."/>
            <person name="Marsh J.W."/>
            <person name="Griffith M.P."/>
            <person name="Snyder D.J."/>
            <person name="Cooper V.S."/>
            <person name="Mustapha M."/>
        </authorList>
    </citation>
    <scope>NUCLEOTIDE SEQUENCE [LARGE SCALE GENOMIC DNA]</scope>
    <source>
        <strain evidence="1 2">CB00117</strain>
    </source>
</reference>
<comment type="caution">
    <text evidence="1">The sequence shown here is derived from an EMBL/GenBank/DDBJ whole genome shotgun (WGS) entry which is preliminary data.</text>
</comment>
<gene>
    <name evidence="1" type="ORF">I6M88_13300</name>
</gene>
<accession>A0ABS0ZSZ2</accession>
<sequence length="75" mass="8138">MPDGGDASPGLEFMIRGLRLAVIPGPVNVAPPGRIIIHINRLILRVAFQNTLLSASWLSGIFLPHLQNQVPELAF</sequence>